<reference evidence="3" key="1">
    <citation type="journal article" date="2015" name="Nature">
        <title>Complex archaea that bridge the gap between prokaryotes and eukaryotes.</title>
        <authorList>
            <person name="Spang A."/>
            <person name="Saw J.H."/>
            <person name="Jorgensen S.L."/>
            <person name="Zaremba-Niedzwiedzka K."/>
            <person name="Martijn J."/>
            <person name="Lind A.E."/>
            <person name="van Eijk R."/>
            <person name="Schleper C."/>
            <person name="Guy L."/>
            <person name="Ettema T.J."/>
        </authorList>
    </citation>
    <scope>NUCLEOTIDE SEQUENCE</scope>
</reference>
<dbReference type="Gene3D" id="3.30.930.10">
    <property type="entry name" value="Bira Bifunctional Protein, Domain 2"/>
    <property type="match status" value="1"/>
</dbReference>
<feature type="domain" description="BPL/LPL catalytic" evidence="2">
    <location>
        <begin position="68"/>
        <end position="257"/>
    </location>
</feature>
<dbReference type="InterPro" id="IPR004143">
    <property type="entry name" value="BPL_LPL_catalytic"/>
</dbReference>
<comment type="caution">
    <text evidence="3">The sequence shown here is derived from an EMBL/GenBank/DDBJ whole genome shotgun (WGS) entry which is preliminary data.</text>
</comment>
<accession>A0A0F9TCC3</accession>
<dbReference type="Gene3D" id="1.10.10.10">
    <property type="entry name" value="Winged helix-like DNA-binding domain superfamily/Winged helix DNA-binding domain"/>
    <property type="match status" value="1"/>
</dbReference>
<dbReference type="PANTHER" id="PTHR12835:SF5">
    <property type="entry name" value="BIOTIN--PROTEIN LIGASE"/>
    <property type="match status" value="1"/>
</dbReference>
<dbReference type="InterPro" id="IPR036388">
    <property type="entry name" value="WH-like_DNA-bd_sf"/>
</dbReference>
<dbReference type="GO" id="GO:0004077">
    <property type="term" value="F:biotin--[biotin carboxyl-carrier protein] ligase activity"/>
    <property type="evidence" value="ECO:0007669"/>
    <property type="project" value="InterPro"/>
</dbReference>
<name>A0A0F9TCC3_9ZZZZ</name>
<dbReference type="EMBL" id="LAZR01000289">
    <property type="protein sequence ID" value="KKN76794.1"/>
    <property type="molecule type" value="Genomic_DNA"/>
</dbReference>
<dbReference type="CDD" id="cd16442">
    <property type="entry name" value="BPL"/>
    <property type="match status" value="1"/>
</dbReference>
<sequence length="322" mass="34661">MNTASNVLGLLYDRKDGFYSLSELAGAAGVSAERLNEVIEQLTGRGFELEHHPAHGLRLVQPMPLDARLIERDLGTRRIGRHAIAFGEVDSTNDIAADSARQEDADGLVVLAEHQRHGRGRLGRVWLSPPGENILMSVLLVEQTHQLPHHALTVATGLAVAEGIDQACGGLTCALRWPNDVLLGEQKTSGVLVELRRTATEGSVVLGVGVNVNAAPSPGSVDRPATCLREHVGHPVDRIEVIRAILQRLDAWVERLAGGALDVLHDAWVARCGMINQRVTVLFAGRPHVGRVLDVSPLEGLILVCDDGRREHLPAEGASLVE</sequence>
<gene>
    <name evidence="3" type="ORF">LCGC14_0366610</name>
</gene>
<dbReference type="NCBIfam" id="TIGR00121">
    <property type="entry name" value="birA_ligase"/>
    <property type="match status" value="1"/>
</dbReference>
<organism evidence="3">
    <name type="scientific">marine sediment metagenome</name>
    <dbReference type="NCBI Taxonomy" id="412755"/>
    <lineage>
        <taxon>unclassified sequences</taxon>
        <taxon>metagenomes</taxon>
        <taxon>ecological metagenomes</taxon>
    </lineage>
</organism>
<dbReference type="PROSITE" id="PS51733">
    <property type="entry name" value="BPL_LPL_CATALYTIC"/>
    <property type="match status" value="1"/>
</dbReference>
<evidence type="ECO:0000259" key="2">
    <source>
        <dbReference type="PROSITE" id="PS51733"/>
    </source>
</evidence>
<protein>
    <recommendedName>
        <fullName evidence="2">BPL/LPL catalytic domain-containing protein</fullName>
    </recommendedName>
</protein>
<evidence type="ECO:0000313" key="3">
    <source>
        <dbReference type="EMBL" id="KKN76794.1"/>
    </source>
</evidence>
<keyword evidence="1" id="KW-0436">Ligase</keyword>
<dbReference type="GO" id="GO:0005737">
    <property type="term" value="C:cytoplasm"/>
    <property type="evidence" value="ECO:0007669"/>
    <property type="project" value="TreeGrafter"/>
</dbReference>
<dbReference type="SUPFAM" id="SSF55681">
    <property type="entry name" value="Class II aaRS and biotin synthetases"/>
    <property type="match status" value="1"/>
</dbReference>
<dbReference type="AlphaFoldDB" id="A0A0F9TCC3"/>
<dbReference type="InterPro" id="IPR045864">
    <property type="entry name" value="aa-tRNA-synth_II/BPL/LPL"/>
</dbReference>
<dbReference type="InterPro" id="IPR004408">
    <property type="entry name" value="Biotin_CoA_COase_ligase"/>
</dbReference>
<dbReference type="PANTHER" id="PTHR12835">
    <property type="entry name" value="BIOTIN PROTEIN LIGASE"/>
    <property type="match status" value="1"/>
</dbReference>
<evidence type="ECO:0000256" key="1">
    <source>
        <dbReference type="ARBA" id="ARBA00022598"/>
    </source>
</evidence>
<dbReference type="Pfam" id="PF03099">
    <property type="entry name" value="BPL_LplA_LipB"/>
    <property type="match status" value="1"/>
</dbReference>
<proteinExistence type="predicted"/>